<dbReference type="InterPro" id="IPR024317">
    <property type="entry name" value="Dynein_heavy_chain_D4_dom"/>
</dbReference>
<feature type="coiled-coil region" evidence="14">
    <location>
        <begin position="3010"/>
        <end position="3055"/>
    </location>
</feature>
<organism evidence="26 27">
    <name type="scientific">Paramecium octaurelia</name>
    <dbReference type="NCBI Taxonomy" id="43137"/>
    <lineage>
        <taxon>Eukaryota</taxon>
        <taxon>Sar</taxon>
        <taxon>Alveolata</taxon>
        <taxon>Ciliophora</taxon>
        <taxon>Intramacronucleata</taxon>
        <taxon>Oligohymenophorea</taxon>
        <taxon>Peniculida</taxon>
        <taxon>Parameciidae</taxon>
        <taxon>Paramecium</taxon>
    </lineage>
</organism>
<evidence type="ECO:0000256" key="5">
    <source>
        <dbReference type="ARBA" id="ARBA00022737"/>
    </source>
</evidence>
<name>A0A8S1Y3P4_PAROT</name>
<evidence type="ECO:0000256" key="10">
    <source>
        <dbReference type="ARBA" id="ARBA00023069"/>
    </source>
</evidence>
<dbReference type="InterPro" id="IPR013602">
    <property type="entry name" value="Dynein_heavy_linker"/>
</dbReference>
<feature type="domain" description="Dynein heavy chain C-terminal" evidence="25">
    <location>
        <begin position="4136"/>
        <end position="4442"/>
    </location>
</feature>
<dbReference type="Pfam" id="PF12775">
    <property type="entry name" value="AAA_7"/>
    <property type="match status" value="1"/>
</dbReference>
<evidence type="ECO:0000256" key="14">
    <source>
        <dbReference type="SAM" id="Coils"/>
    </source>
</evidence>
<dbReference type="InterPro" id="IPR041658">
    <property type="entry name" value="AAA_lid_11"/>
</dbReference>
<feature type="domain" description="Dynein heavy chain coiled coil stalk" evidence="19">
    <location>
        <begin position="2995"/>
        <end position="3345"/>
    </location>
</feature>
<evidence type="ECO:0000259" key="22">
    <source>
        <dbReference type="Pfam" id="PF17852"/>
    </source>
</evidence>
<evidence type="ECO:0000259" key="16">
    <source>
        <dbReference type="Pfam" id="PF03028"/>
    </source>
</evidence>
<gene>
    <name evidence="26" type="ORF">POCTA_138.1.T1440161</name>
</gene>
<evidence type="ECO:0000259" key="17">
    <source>
        <dbReference type="Pfam" id="PF08393"/>
    </source>
</evidence>
<evidence type="ECO:0000259" key="20">
    <source>
        <dbReference type="Pfam" id="PF12780"/>
    </source>
</evidence>
<feature type="transmembrane region" description="Helical" evidence="15">
    <location>
        <begin position="12"/>
        <end position="31"/>
    </location>
</feature>
<keyword evidence="15" id="KW-0472">Membrane</keyword>
<feature type="coiled-coil region" evidence="14">
    <location>
        <begin position="3222"/>
        <end position="3291"/>
    </location>
</feature>
<dbReference type="OrthoDB" id="5593012at2759"/>
<dbReference type="Pfam" id="PF12774">
    <property type="entry name" value="AAA_6"/>
    <property type="match status" value="1"/>
</dbReference>
<dbReference type="InterPro" id="IPR024743">
    <property type="entry name" value="Dynein_HC_stalk"/>
</dbReference>
<dbReference type="OMA" id="QWRINDY"/>
<proteinExistence type="inferred from homology"/>
<evidence type="ECO:0000256" key="15">
    <source>
        <dbReference type="SAM" id="Phobius"/>
    </source>
</evidence>
<dbReference type="FunFam" id="3.20.180.20:FF:000003">
    <property type="entry name" value="Dynein heavy chain 12, axonemal"/>
    <property type="match status" value="1"/>
</dbReference>
<dbReference type="InterPro" id="IPR041466">
    <property type="entry name" value="Dynein_AAA5_ext"/>
</dbReference>
<dbReference type="GO" id="GO:0005930">
    <property type="term" value="C:axoneme"/>
    <property type="evidence" value="ECO:0007669"/>
    <property type="project" value="UniProtKB-SubCell"/>
</dbReference>
<evidence type="ECO:0000313" key="26">
    <source>
        <dbReference type="EMBL" id="CAD8208629.1"/>
    </source>
</evidence>
<feature type="domain" description="Dynein heavy chain 3 AAA+ lid" evidence="23">
    <location>
        <begin position="2575"/>
        <end position="2666"/>
    </location>
</feature>
<evidence type="ECO:0008006" key="28">
    <source>
        <dbReference type="Google" id="ProtNLM"/>
    </source>
</evidence>
<evidence type="ECO:0000313" key="27">
    <source>
        <dbReference type="Proteomes" id="UP000683925"/>
    </source>
</evidence>
<comment type="caution">
    <text evidence="26">The sequence shown here is derived from an EMBL/GenBank/DDBJ whole genome shotgun (WGS) entry which is preliminary data.</text>
</comment>
<keyword evidence="3" id="KW-0963">Cytoplasm</keyword>
<evidence type="ECO:0000259" key="24">
    <source>
        <dbReference type="Pfam" id="PF18198"/>
    </source>
</evidence>
<evidence type="ECO:0000256" key="6">
    <source>
        <dbReference type="ARBA" id="ARBA00022741"/>
    </source>
</evidence>
<comment type="subcellular location">
    <subcellularLocation>
        <location evidence="1">Cytoplasm</location>
        <location evidence="1">Cytoskeleton</location>
        <location evidence="1">Cilium axoneme</location>
    </subcellularLocation>
</comment>
<keyword evidence="4" id="KW-0493">Microtubule</keyword>
<evidence type="ECO:0000259" key="21">
    <source>
        <dbReference type="Pfam" id="PF12781"/>
    </source>
</evidence>
<feature type="domain" description="Dynein heavy chain AAA lid" evidence="24">
    <location>
        <begin position="3989"/>
        <end position="4128"/>
    </location>
</feature>
<dbReference type="FunFam" id="3.40.50.300:FF:000049">
    <property type="entry name" value="Dynein, axonemal, heavy chain 5"/>
    <property type="match status" value="1"/>
</dbReference>
<feature type="domain" description="Dynein heavy chain ATP-binding dynein motor region" evidence="21">
    <location>
        <begin position="3374"/>
        <end position="3596"/>
    </location>
</feature>
<dbReference type="FunFam" id="1.20.140.100:FF:000001">
    <property type="entry name" value="dynein heavy chain 17, axonemal"/>
    <property type="match status" value="1"/>
</dbReference>
<evidence type="ECO:0000259" key="25">
    <source>
        <dbReference type="Pfam" id="PF18199"/>
    </source>
</evidence>
<sequence>MYILIQGQNCKIYILFVLYIFDSIDLLPYIGNIQFQSKLFIQTLKLIQGFNNLFYKQSQDQICFLSLFLNYSQKLSRIIIIQSLENHQLELIKFKIFQCYQYQSFLRILLAIHNPYYFLYNTLIIKKIGSLLIGFMDLSRQNNLLDIMFLILKYDKAHLQQGYQLVQINFFIQKIEMNSKGKRTLGPIQKISKPSFDYESALKEHREVEERIKMETDTQDPRKFVMNLLNDRDNSFVLDNSFTNSQVAAKKQVYVRSRRIKSQIPNLQGQTKNNSQIQYASPAQSLKFDFDLKPDFNSKRSNFVPKFINSGINFDVEVKGTLGEEFTEFQKYDNDSQPEEIPKNKNFSYGGRMTNKRLKEYDCWDEDRTPQEWIEICKQSNPPHAKCPMFDESDKYIWTDVEVIGFENGKFEVKILRSNKIKRIGRLSLQFYSEDPVKFEQRVELCKQRQKNANDELRFLKYVDSLPDSMTSTLSLEMQKKIDEYTLFRDLPYLTKEDPSKIAPGFPQIQTFKDETKQMITDPEIKRKQMQHLELLKKDLVKQVQKEYIMLMKKCSILKDMEVNKNNIKWLQLRIKNRFEQTKKPYYGLTKQFGSDTKILSFESLGQQPMKQVKIQDNWGFVQIRQNVSQLHYSKFTVVVNTLNALTARSQLYQNFPLLNVLLNHQTLPMTLSNFESQQKQHNVQGRQTLQVQWRSTIVGDIQDKLREKYRFYQTETEDYLESELQKLLIRIDYMFTNFIRENVVRQTCQSWVDFIKRFTTPKEGEQWRINDYPLLILNLEVNLSFKKSKKNDKKNKQEDTPLFEEDLNSAIYFSPNYLAIQQGLLKPLDLLLESVNSFNRLEKDLVPLVDIDQRKQIKGKLRAYEIENDKDQMWIKWAKEKVQAYLEIGYQKPNQMLQKFREFSFLLEKSVPSVLKSLFGDVSKKPIITSLDKDEISKKLSDFINAKFQIQRLCLDEKNEQFFQIRTRIAKENLISKANEFITSILKQCSDIVTDNISRLSQEYSDMSDRITKQPKNEAELIELKTYIAEHEVNLAKKKQEVDCIYDYLTMFEDMSHNFEDKNLYEFWNLYSFPPEIKNHVIEGQRKANLQEQKFMENLDNEKDKFQGELKELTELFITVQKFDDYSRVKDVANDVVSLNDRFQNALKKVESFNERELLFKQQPSVYEDLNQLIKDFTIYFNLWTNAIEFEYDRSDWCTGSFLKLNFAEIDNKVRTNQRNANILIKAFSDAQDDVAVEVARKLKGQIDEFKEKLWLIELLTTEAMKTKLNLWKDIWKIVGIVDQETNDDLSLDALVSHGLMNFRNDIEEVSRKAEKQWQIEKNLNLIQEKLKDQKVEMIPYKKTGTFVLKSLEEVVQCFDDQFNILLMLKAQPQIKAVLHKAQALEQKIVLIQDSLDGWIKCQRGWMYLEPIFTSDDIKKKMPLETSKFQKVDAHWKTVMEQFSKEPNLWDGIDNEKMKNDFDQDNKALDQIQKSLSEYLETKRNSFPRFYFLSDEELLEILAQTKDPETVQKHINKCFEAINLLEFVNGQEVVAMISAEKEKVQFSKGINVNEGEKKGNVEKWLCEIESVMIDTLKKIMKASHLDNDTKRVVWVRKWPAQIVLAVNMIRWTRGSETAINDKDNQQGGLSGFLQQLINELRDIVDLVRQDLSPLERLTLGALVVLDVHARDVIRQLVKIGCNDINNFQWMAQLRYYWTEQVMKCNVKMINADLLYGYEYLGNSMRLVITPLTDRCYRTLMGAFHLQYGGAPEGPAGTGKTETVKDLAKALAVQCVVFNCSDGLNYLAMSKFFKGLASSGAWCCFDEFNRIDLEVLSVIAQQVLTIQDAIRQKRPEFEFEGTIIKLIPSCAINITMNPGYAGRSDLPDNLKALFRPCAMMVPDYALISEIYLASVGFQDANNLARKIVASLRLSSEQLSSQDHYDFGMRALKAILTAAGNLKRVMNDIEDIICLRALMDVNIPKFTINDVPLFNSITSDLFPGIKLPEQDYGALETALKNTAQEINIQAEKGFIEKCIQLFDTINVRHGLMIVGQAFAGKSKVLECLAKAMSSLNKVQPFVNVAVLKLNPKSITSDQLYGKLDPDTKSWTDGVIAIIMRQCAQDAEVEERKWVVFDGPVDAVWIENMNTVLDDNKKLCLTSGEIIKMTNWMTMMFEVEDLAVASPATVSRCGMVFLETQQIGWYALVKSYIQTIPEKFIEHHFLDDLLRVIIDCSQEWLRKHGKFPIYKSEMTLVKNMLLILQTYLQEWTDMDEKAQQKQINHNEIKDVVSKAILFSCVWSFGAAIDEVCRKQFNQFLIKMISAEDVHETFNLQLQYKFQPITVNAKLPDKANLFDMVYDRTKNNFISWTQTQPPFVIQKGCDYHDLLIPTSDSIRNNYFLHLCVRNKIHLLVSGPTGTGKTSNIVSEINKNYFNNEYTNLITAFSGQTLVNQVQKTIEAKVNSRRRKGYFGPEEGKKYIVIFIDDLNMPAKEKYGAQPPIELLRQWMDTGGWYDLETKEPKFLQGITFIASMLPPTGGRNVVSMRYLRHYVLLYVEPFEGDSLQRIFQNVLEWYYARQTNPFMKSITNMRDSTVNATLDIYQLIQTCKELLPTPAKSHYIYNLRDISKVFQGISKGIVKSFRDENDFIKLWAHECQRVFQDRLINEDDQGTFDKILKETILKHFKRDWKQLVQIEPLLWASFVPTLYPDDDRTKRPMTDIYCELTDRETLKKVCQEQLNEYNSQYTSNRMELVLFMNAIQHVLKIVRVVNTTFGHALLVGVGGSGRKSLAQLASFIAFQNETLQVDSRNWIEELQKVMKMGGIDQKEIVFMYSDTQIIKESMVEDICNILNNGEVPNLFPTEEKSKIIEEMSSYTSGTPNEKYGYFVRQCKKNLHLVICMSPVGEAFRRRLRTFPALVNCTTIDWFLPWPEEALRSTANAVFTRDMNINDNKLRQGLVDIAVDMQMRVSDLTKRYYNELRRYYYVTPTSYLELLNTFKRLKSDRDQNMSKMISRYEAGVDKIIITESEVSKMQKELEDLQPKLEQATKDNSIMLINLQKKQKEADARKQICQQEEKDCNVQRDAANALRNDCQNDLDKVLPILAQAAEALEKIDKNDMVQLKSFPKPPPSAAIVMEGLCYIFQEDQNVPWKPKEPGSMEKVQDFWEYSKKNLLNDKLIKRIKDFRDDSIRQIPQAKINKLKAFSQNPLFQKDKVFNASVAAGNLSLWVRAVVETYDALLVVDPKRQQLLEAEAKLKEAEETLRVKQEALQEVLDMLAKLEADYNKAKQEKEDLEAKVNKCKIQLSRAEKLITELGGEKESWKKKAADYRVDSKTIVGDCILSSGIVAYLGAFPIAYRDDTIKIWQTLLEKLNIEFDPEYSLQKILCDPITIGQWTNVQKLPNDSFSIDNAIILKNSTRWPLMIDPQTQANTWVKHMEAQQLVIVRPTQSSNVLSKTLESALQFGQSVLLENVGETIDTIFESILQQKIIKQGSAYKLKFGDKMIDYSKDFKFYMTTKLARPHYPPEICVKVTMLNFQVTQEGLEDQMLNIVVKIEEPAKDEQRQRNIKEFFENKNKQKMTEDNILQLLQESKGNLLDDEVLIDTLQRSKAESITIQDKLKKQEQDREQFNQIRNFYKEVARRVANLYFVVLDLSLIEPTYQWSLEFYIILFERAIRESIQGKENRSKNIIDKFQISLYESICRSLLEKDKLIYSFLMTMKVMQSEGKITPQEIRFTMVGGTYTDPTYPQPQPEWISKKMWCLVTEAADTLPFFKGFPESFSNNLADWQEMYDSSEPQMQQLPEPWHSQLTAFQKLIVLRIIRPDKFANATQNLIITEMGKQFMDPPPFNLEYAYKDADAYTPLIFILSPGADPRLEISTLADRLGFRQNFITLSLGQGQGEIATNAIKGAVKEGKWVLLQNCHLAPSFMPELERIHEQEICAKPVQEVNADFRIWLTSMPSNVFPVTLLMRGIKMTYEPPRGLKNNMLRNFSSIDAKSFELCKKPVEWKKLFFGLNFFHAVCLERRKYGPLGWNIPYEFTSADLAISVSQLKNFLDTFEDIPWEALNYMVAEANYGGRVTDPKDRRLIAILLKQFYTTDVLQIDKHKLSPSGTYYVPPNGVLEDYKEYIKNLPLNDQTEVFGLHDNAEISSAIIETNFITSTILSLLPRSTGGAGASAEDLIKEKCKQILSKLPNQFNVEEAARKHPVQYNQSMNTVLQQELIRFNKLLQAVRQSLIDLGKAIDGLVVMSADLEQVFNKVFDNQVPDVWHKVAYPSLKPLGSWINDFVDRLHFMQLWIDNGAPPTFWVSGFFFTQSFLTGTLQNFARKYQIPIDTLSFEFIVIPPSSQEYDLSKPPDDGCYVYGLFLDGARWDEENRCLNESLPKILQYKVPYLWLLPSEEKKDWDADLSVYECPVYKTSRRAGTLSTTGHSTNFVISVYLPISPDHHPYHWVKRGVAMLCQTDD</sequence>
<keyword evidence="5" id="KW-0677">Repeat</keyword>
<dbReference type="FunFam" id="3.40.50.300:FF:000063">
    <property type="entry name" value="dynein heavy chain 6, axonemal"/>
    <property type="match status" value="1"/>
</dbReference>
<dbReference type="InterPro" id="IPR035699">
    <property type="entry name" value="AAA_6"/>
</dbReference>
<evidence type="ECO:0000256" key="13">
    <source>
        <dbReference type="ARBA" id="ARBA00023273"/>
    </source>
</evidence>
<dbReference type="FunFam" id="1.20.920.30:FF:000002">
    <property type="entry name" value="Dynein axonemal heavy chain 3"/>
    <property type="match status" value="1"/>
</dbReference>
<dbReference type="Pfam" id="PF03028">
    <property type="entry name" value="Dynein_heavy"/>
    <property type="match status" value="1"/>
</dbReference>
<dbReference type="FunFam" id="1.20.1270.280:FF:000001">
    <property type="entry name" value="dynein heavy chain 7, axonemal"/>
    <property type="match status" value="1"/>
</dbReference>
<dbReference type="GO" id="GO:0005524">
    <property type="term" value="F:ATP binding"/>
    <property type="evidence" value="ECO:0007669"/>
    <property type="project" value="UniProtKB-KW"/>
</dbReference>
<dbReference type="Pfam" id="PF18199">
    <property type="entry name" value="Dynein_C"/>
    <property type="match status" value="1"/>
</dbReference>
<dbReference type="Pfam" id="PF17857">
    <property type="entry name" value="AAA_lid_1"/>
    <property type="match status" value="1"/>
</dbReference>
<reference evidence="26" key="1">
    <citation type="submission" date="2021-01" db="EMBL/GenBank/DDBJ databases">
        <authorList>
            <consortium name="Genoscope - CEA"/>
            <person name="William W."/>
        </authorList>
    </citation>
    <scope>NUCLEOTIDE SEQUENCE</scope>
</reference>
<keyword evidence="13" id="KW-0966">Cell projection</keyword>
<dbReference type="GO" id="GO:0005874">
    <property type="term" value="C:microtubule"/>
    <property type="evidence" value="ECO:0007669"/>
    <property type="project" value="UniProtKB-KW"/>
</dbReference>
<dbReference type="InterPro" id="IPR041228">
    <property type="entry name" value="Dynein_C"/>
</dbReference>
<dbReference type="InterPro" id="IPR041589">
    <property type="entry name" value="DNAH3_AAA_lid_1"/>
</dbReference>
<evidence type="ECO:0000256" key="12">
    <source>
        <dbReference type="ARBA" id="ARBA00023212"/>
    </source>
</evidence>
<dbReference type="GO" id="GO:0030286">
    <property type="term" value="C:dynein complex"/>
    <property type="evidence" value="ECO:0007669"/>
    <property type="project" value="UniProtKB-KW"/>
</dbReference>
<evidence type="ECO:0000256" key="3">
    <source>
        <dbReference type="ARBA" id="ARBA00022490"/>
    </source>
</evidence>
<dbReference type="GO" id="GO:0051959">
    <property type="term" value="F:dynein light intermediate chain binding"/>
    <property type="evidence" value="ECO:0007669"/>
    <property type="project" value="InterPro"/>
</dbReference>
<keyword evidence="7" id="KW-0067">ATP-binding</keyword>
<feature type="domain" description="Dynein heavy chain hydrolytic ATP-binding dynein motor region" evidence="18">
    <location>
        <begin position="1716"/>
        <end position="2041"/>
    </location>
</feature>
<feature type="domain" description="Dynein heavy chain region D6 P-loop" evidence="16">
    <location>
        <begin position="3840"/>
        <end position="3957"/>
    </location>
</feature>
<feature type="domain" description="Dynein heavy chain linker" evidence="17">
    <location>
        <begin position="1171"/>
        <end position="1583"/>
    </location>
</feature>
<keyword evidence="9 14" id="KW-0175">Coiled coil</keyword>
<dbReference type="FunFam" id="3.40.50.300:FF:000362">
    <property type="entry name" value="Dynein, axonemal, heavy chain 6"/>
    <property type="match status" value="1"/>
</dbReference>
<evidence type="ECO:0000256" key="2">
    <source>
        <dbReference type="ARBA" id="ARBA00008887"/>
    </source>
</evidence>
<keyword evidence="11" id="KW-0505">Motor protein</keyword>
<dbReference type="Pfam" id="PF12780">
    <property type="entry name" value="AAA_8"/>
    <property type="match status" value="1"/>
</dbReference>
<dbReference type="Proteomes" id="UP000683925">
    <property type="component" value="Unassembled WGS sequence"/>
</dbReference>
<keyword evidence="15" id="KW-0812">Transmembrane</keyword>
<evidence type="ECO:0000259" key="19">
    <source>
        <dbReference type="Pfam" id="PF12777"/>
    </source>
</evidence>
<dbReference type="GO" id="GO:0007018">
    <property type="term" value="P:microtubule-based movement"/>
    <property type="evidence" value="ECO:0007669"/>
    <property type="project" value="InterPro"/>
</dbReference>
<dbReference type="InterPro" id="IPR035706">
    <property type="entry name" value="AAA_9"/>
</dbReference>
<dbReference type="GO" id="GO:0045505">
    <property type="term" value="F:dynein intermediate chain binding"/>
    <property type="evidence" value="ECO:0007669"/>
    <property type="project" value="InterPro"/>
</dbReference>
<keyword evidence="12" id="KW-0206">Cytoskeleton</keyword>
<dbReference type="FunFam" id="1.10.8.710:FF:000001">
    <property type="entry name" value="Dynein axonemal heavy chain 2"/>
    <property type="match status" value="1"/>
</dbReference>
<dbReference type="FunFam" id="1.20.58.1120:FF:000001">
    <property type="entry name" value="dynein heavy chain 2, axonemal"/>
    <property type="match status" value="1"/>
</dbReference>
<dbReference type="FunFam" id="1.10.8.720:FF:000001">
    <property type="entry name" value="dynein heavy chain 7, axonemal"/>
    <property type="match status" value="1"/>
</dbReference>
<keyword evidence="27" id="KW-1185">Reference proteome</keyword>
<keyword evidence="10" id="KW-0969">Cilium</keyword>
<evidence type="ECO:0000256" key="8">
    <source>
        <dbReference type="ARBA" id="ARBA00023017"/>
    </source>
</evidence>
<dbReference type="Pfam" id="PF17852">
    <property type="entry name" value="Dynein_AAA_lid"/>
    <property type="match status" value="1"/>
</dbReference>
<dbReference type="FunFam" id="3.10.490.20:FF:000001">
    <property type="entry name" value="dynein heavy chain 7, axonemal"/>
    <property type="match status" value="1"/>
</dbReference>
<dbReference type="InterPro" id="IPR026983">
    <property type="entry name" value="DHC"/>
</dbReference>
<evidence type="ECO:0000256" key="1">
    <source>
        <dbReference type="ARBA" id="ARBA00004430"/>
    </source>
</evidence>
<dbReference type="FunFam" id="1.10.8.1220:FF:000001">
    <property type="entry name" value="Dynein axonemal heavy chain 5"/>
    <property type="match status" value="1"/>
</dbReference>
<dbReference type="Pfam" id="PF08393">
    <property type="entry name" value="DHC_N2"/>
    <property type="match status" value="1"/>
</dbReference>
<dbReference type="GO" id="GO:0008569">
    <property type="term" value="F:minus-end-directed microtubule motor activity"/>
    <property type="evidence" value="ECO:0007669"/>
    <property type="project" value="InterPro"/>
</dbReference>
<dbReference type="Pfam" id="PF12781">
    <property type="entry name" value="AAA_9"/>
    <property type="match status" value="1"/>
</dbReference>
<comment type="similarity">
    <text evidence="2">Belongs to the dynein heavy chain family.</text>
</comment>
<dbReference type="InterPro" id="IPR004273">
    <property type="entry name" value="Dynein_heavy_D6_P-loop"/>
</dbReference>
<feature type="domain" description="Dynein heavy chain AAA 5 extension" evidence="22">
    <location>
        <begin position="2204"/>
        <end position="2350"/>
    </location>
</feature>
<keyword evidence="15" id="KW-1133">Transmembrane helix</keyword>
<evidence type="ECO:0000259" key="18">
    <source>
        <dbReference type="Pfam" id="PF12774"/>
    </source>
</evidence>
<dbReference type="Pfam" id="PF18198">
    <property type="entry name" value="AAA_lid_11"/>
    <property type="match status" value="1"/>
</dbReference>
<feature type="domain" description="Dynein heavy chain AAA module D4" evidence="20">
    <location>
        <begin position="2731"/>
        <end position="2981"/>
    </location>
</feature>
<keyword evidence="6" id="KW-0547">Nucleotide-binding</keyword>
<dbReference type="EMBL" id="CAJJDP010000145">
    <property type="protein sequence ID" value="CAD8208629.1"/>
    <property type="molecule type" value="Genomic_DNA"/>
</dbReference>
<evidence type="ECO:0000256" key="9">
    <source>
        <dbReference type="ARBA" id="ARBA00023054"/>
    </source>
</evidence>
<evidence type="ECO:0000256" key="4">
    <source>
        <dbReference type="ARBA" id="ARBA00022701"/>
    </source>
</evidence>
<evidence type="ECO:0000259" key="23">
    <source>
        <dbReference type="Pfam" id="PF17857"/>
    </source>
</evidence>
<protein>
    <recommendedName>
        <fullName evidence="28">Dynein heavy chain</fullName>
    </recommendedName>
</protein>
<dbReference type="PANTHER" id="PTHR46961:SF8">
    <property type="entry name" value="DYNEIN AXONEMAL HEAVY CHAIN 7"/>
    <property type="match status" value="1"/>
</dbReference>
<dbReference type="PANTHER" id="PTHR46961">
    <property type="entry name" value="DYNEIN HEAVY CHAIN 1, AXONEMAL-LIKE PROTEIN"/>
    <property type="match status" value="1"/>
</dbReference>
<evidence type="ECO:0000256" key="11">
    <source>
        <dbReference type="ARBA" id="ARBA00023175"/>
    </source>
</evidence>
<dbReference type="FunFam" id="1.20.920.20:FF:000001">
    <property type="entry name" value="dynein heavy chain 2, axonemal"/>
    <property type="match status" value="1"/>
</dbReference>
<evidence type="ECO:0000256" key="7">
    <source>
        <dbReference type="ARBA" id="ARBA00022840"/>
    </source>
</evidence>
<keyword evidence="8" id="KW-0243">Dynein</keyword>
<accession>A0A8S1Y3P4</accession>
<dbReference type="Pfam" id="PF12777">
    <property type="entry name" value="MT"/>
    <property type="match status" value="1"/>
</dbReference>
<feature type="coiled-coil region" evidence="14">
    <location>
        <begin position="1097"/>
        <end position="1157"/>
    </location>
</feature>